<feature type="region of interest" description="Disordered" evidence="2">
    <location>
        <begin position="1"/>
        <end position="32"/>
    </location>
</feature>
<evidence type="ECO:0000259" key="3">
    <source>
        <dbReference type="Pfam" id="PF24883"/>
    </source>
</evidence>
<accession>A0ABM7M334</accession>
<feature type="domain" description="Nephrocystin 3-like N-terminal" evidence="3">
    <location>
        <begin position="65"/>
        <end position="178"/>
    </location>
</feature>
<dbReference type="Proteomes" id="UP000676967">
    <property type="component" value="Chromosome"/>
</dbReference>
<name>A0ABM7M334_9ACTN</name>
<protein>
    <recommendedName>
        <fullName evidence="3">Nephrocystin 3-like N-terminal domain-containing protein</fullName>
    </recommendedName>
</protein>
<evidence type="ECO:0000256" key="2">
    <source>
        <dbReference type="SAM" id="MobiDB-lite"/>
    </source>
</evidence>
<reference evidence="4 5" key="1">
    <citation type="submission" date="2020-08" db="EMBL/GenBank/DDBJ databases">
        <title>Whole genome shotgun sequence of Actinoplanes ianthinogenes NBRC 13996.</title>
        <authorList>
            <person name="Komaki H."/>
            <person name="Tamura T."/>
        </authorList>
    </citation>
    <scope>NUCLEOTIDE SEQUENCE [LARGE SCALE GENOMIC DNA]</scope>
    <source>
        <strain evidence="4 5">NBRC 13996</strain>
    </source>
</reference>
<dbReference type="Pfam" id="PF24883">
    <property type="entry name" value="NPHP3_N"/>
    <property type="match status" value="1"/>
</dbReference>
<dbReference type="RefSeq" id="WP_189332828.1">
    <property type="nucleotide sequence ID" value="NZ_AP023356.1"/>
</dbReference>
<sequence>MSGRSERGGTAIGQVNGPVTIHQHAGRRARARSAYTRRIEQSVLPPELRDRDAELAELAAFCLAERDPRYAWWQAGPWAGKSALLSTFVLRPPAELAGRVRLVSFFVTARLAAQDTRDAFTTELVEQLCALLDEDLPVVVDEAGRESALLDLLARAASECARDGGRLVLVVDGLDEDRGVTTGPHAHSIAALLPSRPPAGMRVIVAGRPHPPIPDDVPQWHPLRDPGIVRPLGDSPHASSIQRESESELVRLLAGNRLERDLLGLVTAARGGLSAADLRELTEAELVEIKAVLHTVTGRTFRGQVAPGSAVSVYLLGHEELYQAAVDQLGPRQLAGFRGRLHDWAESYRSAGWPAQTPEYLLAGYSRMLAAAGAADRLTRLVVDTARHDRMLELTGGDTAALAELVGCQDLRSTQDTIDLYAMVLLAYRRRRLETRNAWIPVRLPAVWERIGNPARAEALARSITQPDRRAMALAQIARAATASGDHRRATAMFADAVAVAWQIADDSRQGRTVRDLARHAVEDGDGDTALRLGRQLGNRHWRSEALKAVAEALLEAGALEQAHEVAAGISAVDRIVVLTALARAAVAAGEPHRARAAVRQVDDLLRDTPLGCELRAALVARFCEVVAAVGEHQRAHRMALGVTEPHWRDRALVDLAGALAGAGEHGRADEISDAVENPVRRVEALTAMVLATDAGAHQQRTRSLIERAERVARSTTDPAQRPEAQARLCRLMVATGQLGPAERLARSIAGRGYQIAMLGDLAVAAARAGDHVTAERIARELTDPLVEGRVTADVAVVLAGNGDHERAYRLARGIGDPERRAETLTELAHTLVSGGTAPRVHTPIAGSERNTPVGGDVPQVRTLPAGAQRKTPADGDLTHVRTLPAGAQRKTPADGDLTHVRTLPVGAQREAPVGGDLTRVRTLIAGAGRSARTVTDGEAQPAALIDLARAVDAAGDHRRGRRIARLITEPKHRVRALTELARAATGAGRRWRVRLLIREARGLVRHATQSVERTIALAHVAAAMARTGNHRRAYRLVAEPMAGWPWRDLVLVEVALARARTGDRWGAASVVREMDDLAGQPGAMARAAAALAAAGRPRDARALLGEAETAAEYLNFDGSRAEALAAVARAAVALGDRPRARALSSEAEAAAHLVGDPDLKARALVEVAGAAAAVDDRDRARRLAQGIVVADRRAEALCELAATAEPAEARRLLAEALVSGRWSAPLPVLGRVAPEVVLRFAEVVLHEVTLQEDEPR</sequence>
<organism evidence="4 5">
    <name type="scientific">Actinoplanes ianthinogenes</name>
    <dbReference type="NCBI Taxonomy" id="122358"/>
    <lineage>
        <taxon>Bacteria</taxon>
        <taxon>Bacillati</taxon>
        <taxon>Actinomycetota</taxon>
        <taxon>Actinomycetes</taxon>
        <taxon>Micromonosporales</taxon>
        <taxon>Micromonosporaceae</taxon>
        <taxon>Actinoplanes</taxon>
    </lineage>
</organism>
<dbReference type="EMBL" id="AP023356">
    <property type="protein sequence ID" value="BCJ45964.1"/>
    <property type="molecule type" value="Genomic_DNA"/>
</dbReference>
<evidence type="ECO:0000313" key="4">
    <source>
        <dbReference type="EMBL" id="BCJ45964.1"/>
    </source>
</evidence>
<dbReference type="Gene3D" id="1.25.40.10">
    <property type="entry name" value="Tetratricopeptide repeat domain"/>
    <property type="match status" value="5"/>
</dbReference>
<evidence type="ECO:0000313" key="5">
    <source>
        <dbReference type="Proteomes" id="UP000676967"/>
    </source>
</evidence>
<keyword evidence="1" id="KW-0677">Repeat</keyword>
<proteinExistence type="predicted"/>
<keyword evidence="5" id="KW-1185">Reference proteome</keyword>
<dbReference type="InterPro" id="IPR011990">
    <property type="entry name" value="TPR-like_helical_dom_sf"/>
</dbReference>
<gene>
    <name evidence="4" type="ORF">Aiant_66210</name>
</gene>
<evidence type="ECO:0000256" key="1">
    <source>
        <dbReference type="ARBA" id="ARBA00022737"/>
    </source>
</evidence>
<dbReference type="InterPro" id="IPR056884">
    <property type="entry name" value="NPHP3-like_N"/>
</dbReference>
<feature type="region of interest" description="Disordered" evidence="2">
    <location>
        <begin position="835"/>
        <end position="860"/>
    </location>
</feature>